<keyword evidence="7" id="KW-1185">Reference proteome</keyword>
<evidence type="ECO:0000256" key="3">
    <source>
        <dbReference type="ARBA" id="ARBA00022630"/>
    </source>
</evidence>
<dbReference type="InterPro" id="IPR036188">
    <property type="entry name" value="FAD/NAD-bd_sf"/>
</dbReference>
<evidence type="ECO:0000313" key="6">
    <source>
        <dbReference type="EMBL" id="GEN52266.1"/>
    </source>
</evidence>
<feature type="domain" description="FAD/NAD(P)-binding" evidence="5">
    <location>
        <begin position="5"/>
        <end position="283"/>
    </location>
</feature>
<proteinExistence type="predicted"/>
<reference evidence="6 7" key="1">
    <citation type="submission" date="2019-07" db="EMBL/GenBank/DDBJ databases">
        <title>Whole genome shotgun sequence of Halobacillus faecis NBRC 103569.</title>
        <authorList>
            <person name="Hosoyama A."/>
            <person name="Uohara A."/>
            <person name="Ohji S."/>
            <person name="Ichikawa N."/>
        </authorList>
    </citation>
    <scope>NUCLEOTIDE SEQUENCE [LARGE SCALE GENOMIC DNA]</scope>
    <source>
        <strain evidence="6 7">NBRC 103569</strain>
    </source>
</reference>
<evidence type="ECO:0000313" key="7">
    <source>
        <dbReference type="Proteomes" id="UP000321886"/>
    </source>
</evidence>
<comment type="subunit">
    <text evidence="2">Homodimer.</text>
</comment>
<evidence type="ECO:0000256" key="2">
    <source>
        <dbReference type="ARBA" id="ARBA00011738"/>
    </source>
</evidence>
<accession>A0A511WMA1</accession>
<dbReference type="OrthoDB" id="9806179at2"/>
<dbReference type="Proteomes" id="UP000321886">
    <property type="component" value="Unassembled WGS sequence"/>
</dbReference>
<dbReference type="PRINTS" id="PR00368">
    <property type="entry name" value="FADPNR"/>
</dbReference>
<sequence>MGLSYDCVIIGGGISGLQAGIMLGRYRHRVLMIDSGRGRSSLCHRYNNIIGFPDGVSGRKLRQDGIKQAQSSGVERLEGKVVNVHSNFVVETDEGKAFQTRTILFATGIEEKFPPIPGIKECLGLSVYVCPDCDGFEIIGKKTAVVGKGEAGAHMALTLKDWSEEIIFFNHGGASLSLETQGKLREHRILVQQAEVAKFEHQRGVLEAIHTEDGHRLEVGKAFLAFGGNRIQSDVAIKIGAEANDKGHLLVHPRTKMTNICGVWAAGDVVDHTQFVTTAMGDGAQAAVWIHKWLKGAR</sequence>
<comment type="caution">
    <text evidence="6">The sequence shown here is derived from an EMBL/GenBank/DDBJ whole genome shotgun (WGS) entry which is preliminary data.</text>
</comment>
<dbReference type="AlphaFoldDB" id="A0A511WMA1"/>
<dbReference type="PRINTS" id="PR00469">
    <property type="entry name" value="PNDRDTASEII"/>
</dbReference>
<protein>
    <submittedName>
        <fullName evidence="6">Pyridine nucleotide-disulfide oxidoreductase</fullName>
    </submittedName>
</protein>
<evidence type="ECO:0000256" key="1">
    <source>
        <dbReference type="ARBA" id="ARBA00001974"/>
    </source>
</evidence>
<keyword evidence="4" id="KW-0560">Oxidoreductase</keyword>
<dbReference type="SUPFAM" id="SSF51905">
    <property type="entry name" value="FAD/NAD(P)-binding domain"/>
    <property type="match status" value="1"/>
</dbReference>
<name>A0A511WMA1_9BACI</name>
<dbReference type="InterPro" id="IPR050097">
    <property type="entry name" value="Ferredoxin-NADP_redctase_2"/>
</dbReference>
<gene>
    <name evidence="6" type="ORF">HFA01_05280</name>
</gene>
<dbReference type="Pfam" id="PF07992">
    <property type="entry name" value="Pyr_redox_2"/>
    <property type="match status" value="1"/>
</dbReference>
<evidence type="ECO:0000256" key="4">
    <source>
        <dbReference type="ARBA" id="ARBA00023002"/>
    </source>
</evidence>
<organism evidence="6 7">
    <name type="scientific">Halobacillus faecis</name>
    <dbReference type="NCBI Taxonomy" id="360184"/>
    <lineage>
        <taxon>Bacteria</taxon>
        <taxon>Bacillati</taxon>
        <taxon>Bacillota</taxon>
        <taxon>Bacilli</taxon>
        <taxon>Bacillales</taxon>
        <taxon>Bacillaceae</taxon>
        <taxon>Halobacillus</taxon>
    </lineage>
</organism>
<keyword evidence="3" id="KW-0285">Flavoprotein</keyword>
<dbReference type="GO" id="GO:0016491">
    <property type="term" value="F:oxidoreductase activity"/>
    <property type="evidence" value="ECO:0007669"/>
    <property type="project" value="UniProtKB-KW"/>
</dbReference>
<dbReference type="EMBL" id="BJYD01000004">
    <property type="protein sequence ID" value="GEN52266.1"/>
    <property type="molecule type" value="Genomic_DNA"/>
</dbReference>
<comment type="cofactor">
    <cofactor evidence="1">
        <name>FAD</name>
        <dbReference type="ChEBI" id="CHEBI:57692"/>
    </cofactor>
</comment>
<dbReference type="PANTHER" id="PTHR48105">
    <property type="entry name" value="THIOREDOXIN REDUCTASE 1-RELATED-RELATED"/>
    <property type="match status" value="1"/>
</dbReference>
<evidence type="ECO:0000259" key="5">
    <source>
        <dbReference type="Pfam" id="PF07992"/>
    </source>
</evidence>
<dbReference type="InterPro" id="IPR023753">
    <property type="entry name" value="FAD/NAD-binding_dom"/>
</dbReference>
<dbReference type="Gene3D" id="3.50.50.60">
    <property type="entry name" value="FAD/NAD(P)-binding domain"/>
    <property type="match status" value="2"/>
</dbReference>